<keyword evidence="7" id="KW-0812">Transmembrane</keyword>
<dbReference type="InterPro" id="IPR036097">
    <property type="entry name" value="HisK_dim/P_sf"/>
</dbReference>
<keyword evidence="3" id="KW-0597">Phosphoprotein</keyword>
<evidence type="ECO:0000256" key="6">
    <source>
        <dbReference type="ARBA" id="ARBA00023012"/>
    </source>
</evidence>
<name>A0ABZ0FTA8_9BACT</name>
<dbReference type="PANTHER" id="PTHR45453:SF1">
    <property type="entry name" value="PHOSPHATE REGULON SENSOR PROTEIN PHOR"/>
    <property type="match status" value="1"/>
</dbReference>
<dbReference type="EC" id="2.7.13.3" evidence="2"/>
<dbReference type="Pfam" id="PF02518">
    <property type="entry name" value="HATPase_c"/>
    <property type="match status" value="1"/>
</dbReference>
<keyword evidence="10" id="KW-1185">Reference proteome</keyword>
<evidence type="ECO:0000256" key="7">
    <source>
        <dbReference type="SAM" id="Phobius"/>
    </source>
</evidence>
<dbReference type="GO" id="GO:0016301">
    <property type="term" value="F:kinase activity"/>
    <property type="evidence" value="ECO:0007669"/>
    <property type="project" value="UniProtKB-KW"/>
</dbReference>
<keyword evidence="7" id="KW-1133">Transmembrane helix</keyword>
<evidence type="ECO:0000313" key="10">
    <source>
        <dbReference type="Proteomes" id="UP001302374"/>
    </source>
</evidence>
<keyword evidence="4" id="KW-0808">Transferase</keyword>
<evidence type="ECO:0000256" key="1">
    <source>
        <dbReference type="ARBA" id="ARBA00000085"/>
    </source>
</evidence>
<organism evidence="9 10">
    <name type="scientific">Butyricimonas paravirosa</name>
    <dbReference type="NCBI Taxonomy" id="1472417"/>
    <lineage>
        <taxon>Bacteria</taxon>
        <taxon>Pseudomonadati</taxon>
        <taxon>Bacteroidota</taxon>
        <taxon>Bacteroidia</taxon>
        <taxon>Bacteroidales</taxon>
        <taxon>Odoribacteraceae</taxon>
        <taxon>Butyricimonas</taxon>
    </lineage>
</organism>
<dbReference type="Gene3D" id="1.10.287.130">
    <property type="match status" value="1"/>
</dbReference>
<dbReference type="CDD" id="cd00075">
    <property type="entry name" value="HATPase"/>
    <property type="match status" value="1"/>
</dbReference>
<evidence type="ECO:0000256" key="2">
    <source>
        <dbReference type="ARBA" id="ARBA00012438"/>
    </source>
</evidence>
<dbReference type="SUPFAM" id="SSF55874">
    <property type="entry name" value="ATPase domain of HSP90 chaperone/DNA topoisomerase II/histidine kinase"/>
    <property type="match status" value="1"/>
</dbReference>
<comment type="catalytic activity">
    <reaction evidence="1">
        <text>ATP + protein L-histidine = ADP + protein N-phospho-L-histidine.</text>
        <dbReference type="EC" id="2.7.13.3"/>
    </reaction>
</comment>
<gene>
    <name evidence="9" type="ORF">F1644_05940</name>
</gene>
<dbReference type="InterPro" id="IPR003661">
    <property type="entry name" value="HisK_dim/P_dom"/>
</dbReference>
<evidence type="ECO:0000256" key="4">
    <source>
        <dbReference type="ARBA" id="ARBA00022679"/>
    </source>
</evidence>
<dbReference type="SMART" id="SM00387">
    <property type="entry name" value="HATPase_c"/>
    <property type="match status" value="1"/>
</dbReference>
<evidence type="ECO:0000256" key="3">
    <source>
        <dbReference type="ARBA" id="ARBA00022553"/>
    </source>
</evidence>
<dbReference type="InterPro" id="IPR005467">
    <property type="entry name" value="His_kinase_dom"/>
</dbReference>
<reference evidence="9 10" key="1">
    <citation type="submission" date="2019-09" db="EMBL/GenBank/DDBJ databases">
        <title>Butyricimonas paravirosa DSM 105722 (=214-4 = JCM 18677 = CCUG 65563).</title>
        <authorList>
            <person name="Le Roy T."/>
            <person name="Cani P.D."/>
        </authorList>
    </citation>
    <scope>NUCLEOTIDE SEQUENCE [LARGE SCALE GENOMIC DNA]</scope>
    <source>
        <strain evidence="9 10">DSM 105722</strain>
    </source>
</reference>
<protein>
    <recommendedName>
        <fullName evidence="2">histidine kinase</fullName>
        <ecNumber evidence="2">2.7.13.3</ecNumber>
    </recommendedName>
</protein>
<keyword evidence="6" id="KW-0902">Two-component regulatory system</keyword>
<dbReference type="InterPro" id="IPR036890">
    <property type="entry name" value="HATPase_C_sf"/>
</dbReference>
<dbReference type="EMBL" id="CP043839">
    <property type="protein sequence ID" value="WOF11831.1"/>
    <property type="molecule type" value="Genomic_DNA"/>
</dbReference>
<evidence type="ECO:0000259" key="8">
    <source>
        <dbReference type="PROSITE" id="PS50109"/>
    </source>
</evidence>
<dbReference type="Proteomes" id="UP001302374">
    <property type="component" value="Chromosome"/>
</dbReference>
<dbReference type="InterPro" id="IPR003594">
    <property type="entry name" value="HATPase_dom"/>
</dbReference>
<feature type="domain" description="Histidine kinase" evidence="8">
    <location>
        <begin position="263"/>
        <end position="479"/>
    </location>
</feature>
<evidence type="ECO:0000313" key="9">
    <source>
        <dbReference type="EMBL" id="WOF11831.1"/>
    </source>
</evidence>
<dbReference type="PANTHER" id="PTHR45453">
    <property type="entry name" value="PHOSPHATE REGULON SENSOR PROTEIN PHOR"/>
    <property type="match status" value="1"/>
</dbReference>
<dbReference type="InterPro" id="IPR004358">
    <property type="entry name" value="Sig_transdc_His_kin-like_C"/>
</dbReference>
<accession>A0ABZ0FTA8</accession>
<dbReference type="PRINTS" id="PR00344">
    <property type="entry name" value="BCTRLSENSOR"/>
</dbReference>
<evidence type="ECO:0000256" key="5">
    <source>
        <dbReference type="ARBA" id="ARBA00022777"/>
    </source>
</evidence>
<dbReference type="PROSITE" id="PS50109">
    <property type="entry name" value="HIS_KIN"/>
    <property type="match status" value="1"/>
</dbReference>
<keyword evidence="5 9" id="KW-0418">Kinase</keyword>
<proteinExistence type="predicted"/>
<dbReference type="SUPFAM" id="SSF47384">
    <property type="entry name" value="Homodimeric domain of signal transducing histidine kinase"/>
    <property type="match status" value="1"/>
</dbReference>
<dbReference type="InterPro" id="IPR050351">
    <property type="entry name" value="BphY/WalK/GraS-like"/>
</dbReference>
<sequence length="483" mass="54911">MVLGCANMCNREYFLYFCVYLLKQGFMNRRIHVVWGVSIFAILCLLIFQGFWLNRMIEFKKIEYLNLINNILSGAIESGFEEYVVGNRTISKNPVRVSIHSSDNTVKFVWKGDTTIVDYDKDAGYLGVFRKVCYDLIQEQSSENINMLDSVCGSIFRNNGIKDEYVLELVDTKSGDIIASTGNRALGIEKKLVSNMVELGLKSHHGVIVYFDTPYRTFFTQMTGALISSFLLLVLLVVCFIYQIKTILVQYQISKIREEFMSSMVHELKLPLSAVQNAFSGIISYGTENLKDAQRILLNAAHKRVDQLNNFVYKLLIVWKQGFKISWNRLNLRETIDSLVALFDPMLMGKNVSIKVDYQLSVDVIEADDIHFPNAISNLIENAIKYSGDPAKIEIECKEVDGMVVIAIKDNGIGIPEKLKEKIFERYYRIHRGRSTDVHGFGIGLSYVKQVIEAHEGVIRVESEVGVGTTFTVMIPLVKDEND</sequence>
<keyword evidence="7" id="KW-0472">Membrane</keyword>
<dbReference type="CDD" id="cd00082">
    <property type="entry name" value="HisKA"/>
    <property type="match status" value="1"/>
</dbReference>
<feature type="transmembrane region" description="Helical" evidence="7">
    <location>
        <begin position="33"/>
        <end position="53"/>
    </location>
</feature>
<dbReference type="Gene3D" id="3.30.565.10">
    <property type="entry name" value="Histidine kinase-like ATPase, C-terminal domain"/>
    <property type="match status" value="1"/>
</dbReference>
<feature type="transmembrane region" description="Helical" evidence="7">
    <location>
        <begin position="225"/>
        <end position="244"/>
    </location>
</feature>